<proteinExistence type="predicted"/>
<protein>
    <submittedName>
        <fullName evidence="2">Uncharacterized protein</fullName>
    </submittedName>
</protein>
<gene>
    <name evidence="2" type="ORF">CC80DRAFT_314642</name>
</gene>
<reference evidence="2" key="1">
    <citation type="journal article" date="2020" name="Stud. Mycol.">
        <title>101 Dothideomycetes genomes: a test case for predicting lifestyles and emergence of pathogens.</title>
        <authorList>
            <person name="Haridas S."/>
            <person name="Albert R."/>
            <person name="Binder M."/>
            <person name="Bloem J."/>
            <person name="Labutti K."/>
            <person name="Salamov A."/>
            <person name="Andreopoulos B."/>
            <person name="Baker S."/>
            <person name="Barry K."/>
            <person name="Bills G."/>
            <person name="Bluhm B."/>
            <person name="Cannon C."/>
            <person name="Castanera R."/>
            <person name="Culley D."/>
            <person name="Daum C."/>
            <person name="Ezra D."/>
            <person name="Gonzalez J."/>
            <person name="Henrissat B."/>
            <person name="Kuo A."/>
            <person name="Liang C."/>
            <person name="Lipzen A."/>
            <person name="Lutzoni F."/>
            <person name="Magnuson J."/>
            <person name="Mondo S."/>
            <person name="Nolan M."/>
            <person name="Ohm R."/>
            <person name="Pangilinan J."/>
            <person name="Park H.-J."/>
            <person name="Ramirez L."/>
            <person name="Alfaro M."/>
            <person name="Sun H."/>
            <person name="Tritt A."/>
            <person name="Yoshinaga Y."/>
            <person name="Zwiers L.-H."/>
            <person name="Turgeon B."/>
            <person name="Goodwin S."/>
            <person name="Spatafora J."/>
            <person name="Crous P."/>
            <person name="Grigoriev I."/>
        </authorList>
    </citation>
    <scope>NUCLEOTIDE SEQUENCE</scope>
    <source>
        <strain evidence="2">CBS 675.92</strain>
    </source>
</reference>
<dbReference type="EMBL" id="ML977056">
    <property type="protein sequence ID" value="KAF1948525.1"/>
    <property type="molecule type" value="Genomic_DNA"/>
</dbReference>
<evidence type="ECO:0000313" key="2">
    <source>
        <dbReference type="EMBL" id="KAF1948525.1"/>
    </source>
</evidence>
<evidence type="ECO:0000256" key="1">
    <source>
        <dbReference type="SAM" id="MobiDB-lite"/>
    </source>
</evidence>
<dbReference type="Proteomes" id="UP000800035">
    <property type="component" value="Unassembled WGS sequence"/>
</dbReference>
<organism evidence="2 3">
    <name type="scientific">Byssothecium circinans</name>
    <dbReference type="NCBI Taxonomy" id="147558"/>
    <lineage>
        <taxon>Eukaryota</taxon>
        <taxon>Fungi</taxon>
        <taxon>Dikarya</taxon>
        <taxon>Ascomycota</taxon>
        <taxon>Pezizomycotina</taxon>
        <taxon>Dothideomycetes</taxon>
        <taxon>Pleosporomycetidae</taxon>
        <taxon>Pleosporales</taxon>
        <taxon>Massarineae</taxon>
        <taxon>Massarinaceae</taxon>
        <taxon>Byssothecium</taxon>
    </lineage>
</organism>
<feature type="region of interest" description="Disordered" evidence="1">
    <location>
        <begin position="28"/>
        <end position="139"/>
    </location>
</feature>
<feature type="compositionally biased region" description="Basic and acidic residues" evidence="1">
    <location>
        <begin position="63"/>
        <end position="76"/>
    </location>
</feature>
<accession>A0A6A5T6E6</accession>
<keyword evidence="3" id="KW-1185">Reference proteome</keyword>
<sequence>MYAKSAHIIRERLSYPYYRTTLTRRLDKRSKAESRHASTKAETHCSGKMDDCPPLISMRRRRNDTPEQTRTVHEQFRTVPPRHHTNKMTRQTKHGRITARASTKAETHCSGKMDDCPPSNIQTKRNTHGKRRRKNDTLEQTRTVHEQFRTVTLRHHTNETT</sequence>
<feature type="compositionally biased region" description="Basic and acidic residues" evidence="1">
    <location>
        <begin position="103"/>
        <end position="115"/>
    </location>
</feature>
<feature type="compositionally biased region" description="Basic and acidic residues" evidence="1">
    <location>
        <begin position="29"/>
        <end position="51"/>
    </location>
</feature>
<feature type="compositionally biased region" description="Basic residues" evidence="1">
    <location>
        <begin position="125"/>
        <end position="134"/>
    </location>
</feature>
<dbReference type="AlphaFoldDB" id="A0A6A5T6E6"/>
<evidence type="ECO:0000313" key="3">
    <source>
        <dbReference type="Proteomes" id="UP000800035"/>
    </source>
</evidence>
<name>A0A6A5T6E6_9PLEO</name>
<feature type="compositionally biased region" description="Basic residues" evidence="1">
    <location>
        <begin position="80"/>
        <end position="97"/>
    </location>
</feature>